<dbReference type="Proteomes" id="UP001632038">
    <property type="component" value="Unassembled WGS sequence"/>
</dbReference>
<accession>A0ABD3B951</accession>
<evidence type="ECO:0000313" key="2">
    <source>
        <dbReference type="Proteomes" id="UP001632038"/>
    </source>
</evidence>
<keyword evidence="2" id="KW-1185">Reference proteome</keyword>
<gene>
    <name evidence="1" type="ORF">CASFOL_041949</name>
</gene>
<dbReference type="EMBL" id="JAVIJP010000107">
    <property type="protein sequence ID" value="KAL3613875.1"/>
    <property type="molecule type" value="Genomic_DNA"/>
</dbReference>
<reference evidence="2" key="1">
    <citation type="journal article" date="2024" name="IScience">
        <title>Strigolactones Initiate the Formation of Haustorium-like Structures in Castilleja.</title>
        <authorList>
            <person name="Buerger M."/>
            <person name="Peterson D."/>
            <person name="Chory J."/>
        </authorList>
    </citation>
    <scope>NUCLEOTIDE SEQUENCE [LARGE SCALE GENOMIC DNA]</scope>
</reference>
<comment type="caution">
    <text evidence="1">The sequence shown here is derived from an EMBL/GenBank/DDBJ whole genome shotgun (WGS) entry which is preliminary data.</text>
</comment>
<proteinExistence type="predicted"/>
<evidence type="ECO:0000313" key="1">
    <source>
        <dbReference type="EMBL" id="KAL3613875.1"/>
    </source>
</evidence>
<organism evidence="1 2">
    <name type="scientific">Castilleja foliolosa</name>
    <dbReference type="NCBI Taxonomy" id="1961234"/>
    <lineage>
        <taxon>Eukaryota</taxon>
        <taxon>Viridiplantae</taxon>
        <taxon>Streptophyta</taxon>
        <taxon>Embryophyta</taxon>
        <taxon>Tracheophyta</taxon>
        <taxon>Spermatophyta</taxon>
        <taxon>Magnoliopsida</taxon>
        <taxon>eudicotyledons</taxon>
        <taxon>Gunneridae</taxon>
        <taxon>Pentapetalae</taxon>
        <taxon>asterids</taxon>
        <taxon>lamiids</taxon>
        <taxon>Lamiales</taxon>
        <taxon>Orobanchaceae</taxon>
        <taxon>Pedicularideae</taxon>
        <taxon>Castillejinae</taxon>
        <taxon>Castilleja</taxon>
    </lineage>
</organism>
<protein>
    <submittedName>
        <fullName evidence="1">Uncharacterized protein</fullName>
    </submittedName>
</protein>
<dbReference type="AlphaFoldDB" id="A0ABD3B951"/>
<sequence length="164" mass="18239">MIQPNFPSRHAYMLGPAQYHFQSYQICKAPFRTLPASQTALFEAQSKLTLAKEMSFQSPTKEKALNQKSEMADDKAFGSVLDGGGIGSLSLTKPDRSPYNSEEVGNDVDEELQDCETLFGEDIPLDCIPPFTFGIEIWEMDLAGFAMAHIQDSLVAFNIIAHWI</sequence>
<name>A0ABD3B951_9LAMI</name>